<proteinExistence type="predicted"/>
<name>A0A6N3CP22_9FIRM</name>
<accession>A0A6N3CP22</accession>
<dbReference type="AlphaFoldDB" id="A0A6N3CP22"/>
<organism evidence="2">
    <name type="scientific">Veillonella ratti</name>
    <dbReference type="NCBI Taxonomy" id="103892"/>
    <lineage>
        <taxon>Bacteria</taxon>
        <taxon>Bacillati</taxon>
        <taxon>Bacillota</taxon>
        <taxon>Negativicutes</taxon>
        <taxon>Veillonellales</taxon>
        <taxon>Veillonellaceae</taxon>
        <taxon>Veillonella</taxon>
    </lineage>
</organism>
<dbReference type="Pfam" id="PF18949">
    <property type="entry name" value="DUF5693"/>
    <property type="match status" value="1"/>
</dbReference>
<keyword evidence="1" id="KW-0812">Transmembrane</keyword>
<feature type="transmembrane region" description="Helical" evidence="1">
    <location>
        <begin position="537"/>
        <end position="554"/>
    </location>
</feature>
<keyword evidence="1" id="KW-1133">Transmembrane helix</keyword>
<feature type="transmembrane region" description="Helical" evidence="1">
    <location>
        <begin position="388"/>
        <end position="406"/>
    </location>
</feature>
<feature type="transmembrane region" description="Helical" evidence="1">
    <location>
        <begin position="453"/>
        <end position="473"/>
    </location>
</feature>
<feature type="transmembrane region" description="Helical" evidence="1">
    <location>
        <begin position="607"/>
        <end position="627"/>
    </location>
</feature>
<reference evidence="2" key="1">
    <citation type="submission" date="2019-11" db="EMBL/GenBank/DDBJ databases">
        <authorList>
            <person name="Feng L."/>
        </authorList>
    </citation>
    <scope>NUCLEOTIDE SEQUENCE</scope>
    <source>
        <strain evidence="2">VrattiLFYP33</strain>
    </source>
</reference>
<dbReference type="InterPro" id="IPR043748">
    <property type="entry name" value="DUF5693"/>
</dbReference>
<evidence type="ECO:0000313" key="2">
    <source>
        <dbReference type="EMBL" id="VYU17575.1"/>
    </source>
</evidence>
<dbReference type="EMBL" id="CACRUX010000052">
    <property type="protein sequence ID" value="VYU17575.1"/>
    <property type="molecule type" value="Genomic_DNA"/>
</dbReference>
<evidence type="ECO:0000256" key="1">
    <source>
        <dbReference type="SAM" id="Phobius"/>
    </source>
</evidence>
<feature type="transmembrane region" description="Helical" evidence="1">
    <location>
        <begin position="485"/>
        <end position="506"/>
    </location>
</feature>
<evidence type="ECO:0008006" key="3">
    <source>
        <dbReference type="Google" id="ProtNLM"/>
    </source>
</evidence>
<feature type="transmembrane region" description="Helical" evidence="1">
    <location>
        <begin position="360"/>
        <end position="381"/>
    </location>
</feature>
<dbReference type="RefSeq" id="WP_156704919.1">
    <property type="nucleotide sequence ID" value="NZ_CACRUX010000052.1"/>
</dbReference>
<protein>
    <recommendedName>
        <fullName evidence="3">Beta-carotene 15,15'-monooxygenase</fullName>
    </recommendedName>
</protein>
<feature type="transmembrane region" description="Helical" evidence="1">
    <location>
        <begin position="12"/>
        <end position="30"/>
    </location>
</feature>
<feature type="transmembrane region" description="Helical" evidence="1">
    <location>
        <begin position="412"/>
        <end position="432"/>
    </location>
</feature>
<sequence>MKETNRKKRKHSLVLIAIIIIGLLAGLFLVQQRHQVEEAQNQIENIVDYDAVLRASSFEKRSTADALKALKDAGVTGMAIYDRTLTKARDAGEILVYHGEDAAIMQFYGPQPQPGYTYIVAAPGKEGYFKEIHEDLVQRLGKDKVGVMYSNRGPVLALSQPYEALMDMNLSISRLQAEEVSRQGFDVIVRPTNFKQVTRENVDLVFSRLDGIPNVTGMVFVGKEALGYPNFIGLTNEYLHNLRIPVVGIEAVNQLQYENQVGFNNDLAVADEYSVGRLYTIAKDEFKKLPPEEVAQRFYISDIERNIRFNLLPIYEEGSDNKTALESSITYMKSLKEKLEDRGFTFGRASIYPPYTPGPIAVVLTMAGAVALFTFMVNLLLPMRKHRQLVLNFTLLLITVVLYTVTGGTLITQIWALSTAIAAPVVAIILIMDSWVRRADGPAVGPWRATLEAAVYLVGAALIAAIGGIMIAAMLGNTRFFMEFALFRGVKLVFVAPIILTAIAYLQRFPLWQGRTIDSWSECRSFMKSFLTLDVKIYMIAIFAMLGVVGWVFVGRSGHTAGVPVPGFEIALRRFLENTLYARPREKEFLIGHPALMLASFALLRRWPMVLHFLFTIAGVIGIGSMVETFCHLRTPVMMSIARGYDGLWLGVVFGVVAILVFRFLAYVVTWARKREVAND</sequence>
<feature type="transmembrane region" description="Helical" evidence="1">
    <location>
        <begin position="648"/>
        <end position="672"/>
    </location>
</feature>
<gene>
    <name evidence="2" type="ORF">VRLFYP33_01364</name>
</gene>
<keyword evidence="1" id="KW-0472">Membrane</keyword>